<dbReference type="AlphaFoldDB" id="A0A078AMC1"/>
<accession>A0A078AMC1</accession>
<feature type="region of interest" description="Disordered" evidence="1">
    <location>
        <begin position="20"/>
        <end position="41"/>
    </location>
</feature>
<protein>
    <submittedName>
        <fullName evidence="2">Uncharacterized protein</fullName>
    </submittedName>
</protein>
<name>A0A078AMC1_STYLE</name>
<feature type="compositionally biased region" description="Polar residues" evidence="1">
    <location>
        <begin position="208"/>
        <end position="222"/>
    </location>
</feature>
<gene>
    <name evidence="2" type="primary">Contig3446.g3688</name>
    <name evidence="2" type="ORF">STYLEM_12593</name>
</gene>
<feature type="compositionally biased region" description="Low complexity" evidence="1">
    <location>
        <begin position="27"/>
        <end position="39"/>
    </location>
</feature>
<sequence length="459" mass="53231">MQHFNNSLSQIETSIARNSSHLQMELSQSQNSQFGGSNQPDISDTLSNIKVEFTGINECKYPGTQVQSTNQTIRNDNKNKIFELNIDKIRFNKREFDNNISQSDKNILRKLLFTEQDFEQNQQYLNIISNKISSRSPKNSSRLFQLEKVLIETLQSKSKSQPRQRPRKTLQPVILSQSQAQVTNIFDQTQILNNRNQMQQRKEESTETDYNSQRQSDEQISSDPRSLLLDFRELIQVEQVQQYNKIQPVQNKKRSKSAQRTLIVKVIEQVKNSFQADYFSSSQLNQEIKKEDTQQSFAVLSNQTFSEYPNRSFQSKQGNPVLCDRSVQMTNQQNSFNHTAQDSSFLTNPNMKVNQLSPKIQEPLCLSIEKNINQFEIVHQKQQERFSRLMKSPFDYDNSCSNLISTQEGINMYKSSNHTRVNSFSGTKYNLNLVNKSRISNSSKQEIQLNKEVTEKAQA</sequence>
<feature type="region of interest" description="Disordered" evidence="1">
    <location>
        <begin position="196"/>
        <end position="222"/>
    </location>
</feature>
<dbReference type="InParanoid" id="A0A078AMC1"/>
<dbReference type="Proteomes" id="UP000039865">
    <property type="component" value="Unassembled WGS sequence"/>
</dbReference>
<reference evidence="2 3" key="1">
    <citation type="submission" date="2014-06" db="EMBL/GenBank/DDBJ databases">
        <authorList>
            <person name="Swart Estienne"/>
        </authorList>
    </citation>
    <scope>NUCLEOTIDE SEQUENCE [LARGE SCALE GENOMIC DNA]</scope>
    <source>
        <strain evidence="2 3">130c</strain>
    </source>
</reference>
<keyword evidence="3" id="KW-1185">Reference proteome</keyword>
<proteinExistence type="predicted"/>
<dbReference type="EMBL" id="CCKQ01011946">
    <property type="protein sequence ID" value="CDW83545.1"/>
    <property type="molecule type" value="Genomic_DNA"/>
</dbReference>
<evidence type="ECO:0000256" key="1">
    <source>
        <dbReference type="SAM" id="MobiDB-lite"/>
    </source>
</evidence>
<organism evidence="2 3">
    <name type="scientific">Stylonychia lemnae</name>
    <name type="common">Ciliate</name>
    <dbReference type="NCBI Taxonomy" id="5949"/>
    <lineage>
        <taxon>Eukaryota</taxon>
        <taxon>Sar</taxon>
        <taxon>Alveolata</taxon>
        <taxon>Ciliophora</taxon>
        <taxon>Intramacronucleata</taxon>
        <taxon>Spirotrichea</taxon>
        <taxon>Stichotrichia</taxon>
        <taxon>Sporadotrichida</taxon>
        <taxon>Oxytrichidae</taxon>
        <taxon>Stylonychinae</taxon>
        <taxon>Stylonychia</taxon>
    </lineage>
</organism>
<evidence type="ECO:0000313" key="2">
    <source>
        <dbReference type="EMBL" id="CDW83545.1"/>
    </source>
</evidence>
<evidence type="ECO:0000313" key="3">
    <source>
        <dbReference type="Proteomes" id="UP000039865"/>
    </source>
</evidence>